<dbReference type="PANTHER" id="PTHR46762">
    <property type="entry name" value="NUCLEOREDOXIN-LIKE PROTEIN 2"/>
    <property type="match status" value="1"/>
</dbReference>
<sequence>MNDFTSCPFILNCTGRSVKTERVLKSKETYAYLFASSTCSGQKDLLLKLKDVYREVKKRKIPLEIFYISSDRDPDEMLKHFKMQYNITYEPQVIVVTKDGLIVTKTGKNELDEFGTNVVIKWMASNAEY</sequence>
<dbReference type="EMBL" id="JASPKY010000482">
    <property type="protein sequence ID" value="KAK9695412.1"/>
    <property type="molecule type" value="Genomic_DNA"/>
</dbReference>
<feature type="domain" description="Thioredoxin-like fold" evidence="1">
    <location>
        <begin position="29"/>
        <end position="84"/>
    </location>
</feature>
<organism evidence="2 3">
    <name type="scientific">Popillia japonica</name>
    <name type="common">Japanese beetle</name>
    <dbReference type="NCBI Taxonomy" id="7064"/>
    <lineage>
        <taxon>Eukaryota</taxon>
        <taxon>Metazoa</taxon>
        <taxon>Ecdysozoa</taxon>
        <taxon>Arthropoda</taxon>
        <taxon>Hexapoda</taxon>
        <taxon>Insecta</taxon>
        <taxon>Pterygota</taxon>
        <taxon>Neoptera</taxon>
        <taxon>Endopterygota</taxon>
        <taxon>Coleoptera</taxon>
        <taxon>Polyphaga</taxon>
        <taxon>Scarabaeiformia</taxon>
        <taxon>Scarabaeidae</taxon>
        <taxon>Rutelinae</taxon>
        <taxon>Popillia</taxon>
    </lineage>
</organism>
<dbReference type="AlphaFoldDB" id="A0AAW1IZ98"/>
<name>A0AAW1IZ98_POPJA</name>
<evidence type="ECO:0000313" key="2">
    <source>
        <dbReference type="EMBL" id="KAK9695412.1"/>
    </source>
</evidence>
<keyword evidence="3" id="KW-1185">Reference proteome</keyword>
<dbReference type="InterPro" id="IPR012336">
    <property type="entry name" value="Thioredoxin-like_fold"/>
</dbReference>
<reference evidence="2 3" key="1">
    <citation type="journal article" date="2024" name="BMC Genomics">
        <title>De novo assembly and annotation of Popillia japonica's genome with initial clues to its potential as an invasive pest.</title>
        <authorList>
            <person name="Cucini C."/>
            <person name="Boschi S."/>
            <person name="Funari R."/>
            <person name="Cardaioli E."/>
            <person name="Iannotti N."/>
            <person name="Marturano G."/>
            <person name="Paoli F."/>
            <person name="Bruttini M."/>
            <person name="Carapelli A."/>
            <person name="Frati F."/>
            <person name="Nardi F."/>
        </authorList>
    </citation>
    <scope>NUCLEOTIDE SEQUENCE [LARGE SCALE GENOMIC DNA]</scope>
    <source>
        <strain evidence="2">DMR45628</strain>
    </source>
</reference>
<dbReference type="Gene3D" id="3.40.30.10">
    <property type="entry name" value="Glutaredoxin"/>
    <property type="match status" value="1"/>
</dbReference>
<protein>
    <submittedName>
        <fullName evidence="2">Thioredoxin-like</fullName>
    </submittedName>
</protein>
<dbReference type="SUPFAM" id="SSF52833">
    <property type="entry name" value="Thioredoxin-like"/>
    <property type="match status" value="1"/>
</dbReference>
<dbReference type="GO" id="GO:0045494">
    <property type="term" value="P:photoreceptor cell maintenance"/>
    <property type="evidence" value="ECO:0007669"/>
    <property type="project" value="InterPro"/>
</dbReference>
<dbReference type="Proteomes" id="UP001458880">
    <property type="component" value="Unassembled WGS sequence"/>
</dbReference>
<comment type="caution">
    <text evidence="2">The sequence shown here is derived from an EMBL/GenBank/DDBJ whole genome shotgun (WGS) entry which is preliminary data.</text>
</comment>
<dbReference type="PANTHER" id="PTHR46762:SF1">
    <property type="entry name" value="NUCLEOREDOXIN-LIKE PROTEIN 2"/>
    <property type="match status" value="1"/>
</dbReference>
<accession>A0AAW1IZ98</accession>
<proteinExistence type="predicted"/>
<dbReference type="GO" id="GO:0007600">
    <property type="term" value="P:sensory perception"/>
    <property type="evidence" value="ECO:0007669"/>
    <property type="project" value="InterPro"/>
</dbReference>
<evidence type="ECO:0000313" key="3">
    <source>
        <dbReference type="Proteomes" id="UP001458880"/>
    </source>
</evidence>
<dbReference type="Pfam" id="PF13905">
    <property type="entry name" value="Thioredoxin_8"/>
    <property type="match status" value="1"/>
</dbReference>
<evidence type="ECO:0000259" key="1">
    <source>
        <dbReference type="Pfam" id="PF13905"/>
    </source>
</evidence>
<dbReference type="InterPro" id="IPR029519">
    <property type="entry name" value="RdCVF2"/>
</dbReference>
<gene>
    <name evidence="2" type="ORF">QE152_g32588</name>
</gene>
<dbReference type="InterPro" id="IPR036249">
    <property type="entry name" value="Thioredoxin-like_sf"/>
</dbReference>